<keyword evidence="2 6" id="KW-0489">Methyltransferase</keyword>
<dbReference type="Pfam" id="PF13649">
    <property type="entry name" value="Methyltransf_25"/>
    <property type="match status" value="1"/>
</dbReference>
<dbReference type="GO" id="GO:0005739">
    <property type="term" value="C:mitochondrion"/>
    <property type="evidence" value="ECO:0007669"/>
    <property type="project" value="TreeGrafter"/>
</dbReference>
<keyword evidence="4" id="KW-0949">S-adenosyl-L-methionine</keyword>
<feature type="domain" description="Methyltransferase" evidence="5">
    <location>
        <begin position="77"/>
        <end position="131"/>
    </location>
</feature>
<comment type="caution">
    <text evidence="6">The sequence shown here is derived from an EMBL/GenBank/DDBJ whole genome shotgun (WGS) entry which is preliminary data.</text>
</comment>
<sequence>MHDLETRPCSLAAQIEALVARHVKETEALEDSHLDSCIDEAAIQVQRHTLSPFLPTAAEDLASIFNILRLGPRHIMVDLGCGDGRPLIAAALLCKCRGVGVDISQQCIALAKSIVSQEGLSDRMVAFFRWDLLSDQEAVLNRLVEAVEAKAQEAAIECKDGVEAVVVFLYVYPTLLARLVCLLDRLVRAWRDFRRVEVVTLTYHLEAPVGGGEGEGVLYRECGGRVEIHTLEKKT</sequence>
<keyword evidence="7" id="KW-1185">Reference proteome</keyword>
<dbReference type="EMBL" id="AZIL01002133">
    <property type="protein sequence ID" value="EWM22616.1"/>
    <property type="molecule type" value="Genomic_DNA"/>
</dbReference>
<evidence type="ECO:0000259" key="5">
    <source>
        <dbReference type="Pfam" id="PF13649"/>
    </source>
</evidence>
<evidence type="ECO:0000256" key="2">
    <source>
        <dbReference type="ARBA" id="ARBA00022603"/>
    </source>
</evidence>
<dbReference type="Gene3D" id="3.40.50.150">
    <property type="entry name" value="Vaccinia Virus protein VP39"/>
    <property type="match status" value="1"/>
</dbReference>
<dbReference type="GO" id="GO:0032259">
    <property type="term" value="P:methylation"/>
    <property type="evidence" value="ECO:0007669"/>
    <property type="project" value="UniProtKB-KW"/>
</dbReference>
<dbReference type="PANTHER" id="PTHR13610">
    <property type="entry name" value="METHYLTRANSFERASE DOMAIN-CONTAINING PROTEIN"/>
    <property type="match status" value="1"/>
</dbReference>
<proteinExistence type="inferred from homology"/>
<dbReference type="PANTHER" id="PTHR13610:SF11">
    <property type="entry name" value="METHYLTRANSFERASE DOMAIN-CONTAINING PROTEIN"/>
    <property type="match status" value="1"/>
</dbReference>
<dbReference type="InterPro" id="IPR041698">
    <property type="entry name" value="Methyltransf_25"/>
</dbReference>
<name>W7TQE1_9STRA</name>
<dbReference type="InterPro" id="IPR026170">
    <property type="entry name" value="FAM173A/B"/>
</dbReference>
<dbReference type="SUPFAM" id="SSF53335">
    <property type="entry name" value="S-adenosyl-L-methionine-dependent methyltransferases"/>
    <property type="match status" value="1"/>
</dbReference>
<evidence type="ECO:0000256" key="1">
    <source>
        <dbReference type="ARBA" id="ARBA00010633"/>
    </source>
</evidence>
<dbReference type="CDD" id="cd02440">
    <property type="entry name" value="AdoMet_MTases"/>
    <property type="match status" value="1"/>
</dbReference>
<dbReference type="Proteomes" id="UP000019335">
    <property type="component" value="Unassembled WGS sequence"/>
</dbReference>
<accession>W7TQE1</accession>
<keyword evidence="3" id="KW-0808">Transferase</keyword>
<evidence type="ECO:0000256" key="4">
    <source>
        <dbReference type="ARBA" id="ARBA00022691"/>
    </source>
</evidence>
<organism evidence="6 7">
    <name type="scientific">Nannochloropsis gaditana</name>
    <dbReference type="NCBI Taxonomy" id="72520"/>
    <lineage>
        <taxon>Eukaryota</taxon>
        <taxon>Sar</taxon>
        <taxon>Stramenopiles</taxon>
        <taxon>Ochrophyta</taxon>
        <taxon>Eustigmatophyceae</taxon>
        <taxon>Eustigmatales</taxon>
        <taxon>Monodopsidaceae</taxon>
        <taxon>Nannochloropsis</taxon>
    </lineage>
</organism>
<dbReference type="OrthoDB" id="66144at2759"/>
<evidence type="ECO:0000313" key="7">
    <source>
        <dbReference type="Proteomes" id="UP000019335"/>
    </source>
</evidence>
<dbReference type="GO" id="GO:1905706">
    <property type="term" value="P:regulation of mitochondrial ATP synthesis coupled proton transport"/>
    <property type="evidence" value="ECO:0007669"/>
    <property type="project" value="TreeGrafter"/>
</dbReference>
<dbReference type="InterPro" id="IPR029063">
    <property type="entry name" value="SAM-dependent_MTases_sf"/>
</dbReference>
<dbReference type="AlphaFoldDB" id="W7TQE1"/>
<comment type="similarity">
    <text evidence="1">Belongs to the ANT/ATPSC lysine N-methyltransferase family.</text>
</comment>
<evidence type="ECO:0000313" key="6">
    <source>
        <dbReference type="EMBL" id="EWM22616.1"/>
    </source>
</evidence>
<reference evidence="6 7" key="1">
    <citation type="journal article" date="2014" name="Mol. Plant">
        <title>Chromosome Scale Genome Assembly and Transcriptome Profiling of Nannochloropsis gaditana in Nitrogen Depletion.</title>
        <authorList>
            <person name="Corteggiani Carpinelli E."/>
            <person name="Telatin A."/>
            <person name="Vitulo N."/>
            <person name="Forcato C."/>
            <person name="D'Angelo M."/>
            <person name="Schiavon R."/>
            <person name="Vezzi A."/>
            <person name="Giacometti G.M."/>
            <person name="Morosinotto T."/>
            <person name="Valle G."/>
        </authorList>
    </citation>
    <scope>NUCLEOTIDE SEQUENCE [LARGE SCALE GENOMIC DNA]</scope>
    <source>
        <strain evidence="6 7">B-31</strain>
    </source>
</reference>
<evidence type="ECO:0000256" key="3">
    <source>
        <dbReference type="ARBA" id="ARBA00022679"/>
    </source>
</evidence>
<gene>
    <name evidence="6" type="ORF">Naga_100528g4</name>
</gene>
<protein>
    <submittedName>
        <fullName evidence="6">Rna methylase</fullName>
    </submittedName>
</protein>
<dbReference type="GO" id="GO:0016279">
    <property type="term" value="F:protein-lysine N-methyltransferase activity"/>
    <property type="evidence" value="ECO:0007669"/>
    <property type="project" value="InterPro"/>
</dbReference>